<dbReference type="Proteomes" id="UP000530424">
    <property type="component" value="Unassembled WGS sequence"/>
</dbReference>
<keyword evidence="1" id="KW-0472">Membrane</keyword>
<keyword evidence="1" id="KW-1133">Transmembrane helix</keyword>
<keyword evidence="3" id="KW-1185">Reference proteome</keyword>
<evidence type="ECO:0000313" key="3">
    <source>
        <dbReference type="Proteomes" id="UP000530424"/>
    </source>
</evidence>
<gene>
    <name evidence="2" type="ORF">HNR19_003815</name>
</gene>
<protein>
    <recommendedName>
        <fullName evidence="4">Integral membrane protein</fullName>
    </recommendedName>
</protein>
<dbReference type="AlphaFoldDB" id="A0A853C742"/>
<sequence length="290" mass="30287">MRSATAGLLVLVATLLTPLGVTAWWLGSTVDDTDAYVDTVAPLADDPELRDRLAEAVGDAVSSSLDEDLPLGLPAGFDGMIDEAARQVTANEEFPRFWRDANRATHREFLAIVEDDAPADGWLLVDLGPLMLAVYAELEADGVPVAMLPDPRLVVPVAPESELAEHRDAYQLLDAVSGWLPVLWAALVLLAAAVARGLRGRLVTLGLAALGLALGAVLVRLAAGPVSDVALESVDPGRRGLADLIAEVMVDRLESTSVLVAAVAAVAGLVLVIGAALAGRRRAAPYPAAY</sequence>
<dbReference type="RefSeq" id="WP_179669403.1">
    <property type="nucleotide sequence ID" value="NZ_JACCFP010000001.1"/>
</dbReference>
<keyword evidence="1" id="KW-0812">Transmembrane</keyword>
<reference evidence="2 3" key="1">
    <citation type="submission" date="2020-07" db="EMBL/GenBank/DDBJ databases">
        <title>Sequencing the genomes of 1000 actinobacteria strains.</title>
        <authorList>
            <person name="Klenk H.-P."/>
        </authorList>
    </citation>
    <scope>NUCLEOTIDE SEQUENCE [LARGE SCALE GENOMIC DNA]</scope>
    <source>
        <strain evidence="2 3">DSM 103833</strain>
    </source>
</reference>
<evidence type="ECO:0008006" key="4">
    <source>
        <dbReference type="Google" id="ProtNLM"/>
    </source>
</evidence>
<name>A0A853C742_9ACTN</name>
<comment type="caution">
    <text evidence="2">The sequence shown here is derived from an EMBL/GenBank/DDBJ whole genome shotgun (WGS) entry which is preliminary data.</text>
</comment>
<feature type="transmembrane region" description="Helical" evidence="1">
    <location>
        <begin position="202"/>
        <end position="223"/>
    </location>
</feature>
<organism evidence="2 3">
    <name type="scientific">Nocardioides thalensis</name>
    <dbReference type="NCBI Taxonomy" id="1914755"/>
    <lineage>
        <taxon>Bacteria</taxon>
        <taxon>Bacillati</taxon>
        <taxon>Actinomycetota</taxon>
        <taxon>Actinomycetes</taxon>
        <taxon>Propionibacteriales</taxon>
        <taxon>Nocardioidaceae</taxon>
        <taxon>Nocardioides</taxon>
    </lineage>
</organism>
<evidence type="ECO:0000313" key="2">
    <source>
        <dbReference type="EMBL" id="NYJ03117.1"/>
    </source>
</evidence>
<evidence type="ECO:0000256" key="1">
    <source>
        <dbReference type="SAM" id="Phobius"/>
    </source>
</evidence>
<proteinExistence type="predicted"/>
<feature type="transmembrane region" description="Helical" evidence="1">
    <location>
        <begin position="176"/>
        <end position="195"/>
    </location>
</feature>
<accession>A0A853C742</accession>
<dbReference type="EMBL" id="JACCFP010000001">
    <property type="protein sequence ID" value="NYJ03117.1"/>
    <property type="molecule type" value="Genomic_DNA"/>
</dbReference>
<feature type="transmembrane region" description="Helical" evidence="1">
    <location>
        <begin position="258"/>
        <end position="278"/>
    </location>
</feature>